<dbReference type="Proteomes" id="UP000003917">
    <property type="component" value="Unassembled WGS sequence"/>
</dbReference>
<dbReference type="HOGENOM" id="CLU_117106_0_0_10"/>
<evidence type="ECO:0000313" key="2">
    <source>
        <dbReference type="Proteomes" id="UP000003917"/>
    </source>
</evidence>
<protein>
    <recommendedName>
        <fullName evidence="3">Polymerase nucleotidyl transferase domain-containing protein</fullName>
    </recommendedName>
</protein>
<reference evidence="1 2" key="1">
    <citation type="submission" date="2012-02" db="EMBL/GenBank/DDBJ databases">
        <title>The Genome Sequence of Bacteroides fragilis CL05T12C13.</title>
        <authorList>
            <consortium name="The Broad Institute Genome Sequencing Platform"/>
            <person name="Earl A."/>
            <person name="Ward D."/>
            <person name="Feldgarden M."/>
            <person name="Gevers D."/>
            <person name="Zitomersky N.L."/>
            <person name="Coyne M.J."/>
            <person name="Comstock L.E."/>
            <person name="Young S.K."/>
            <person name="Zeng Q."/>
            <person name="Gargeya S."/>
            <person name="Fitzgerald M."/>
            <person name="Haas B."/>
            <person name="Abouelleil A."/>
            <person name="Alvarado L."/>
            <person name="Arachchi H.M."/>
            <person name="Berlin A."/>
            <person name="Chapman S.B."/>
            <person name="Gearin G."/>
            <person name="Goldberg J."/>
            <person name="Griggs A."/>
            <person name="Gujja S."/>
            <person name="Hansen M."/>
            <person name="Heiman D."/>
            <person name="Howarth C."/>
            <person name="Larimer J."/>
            <person name="Lui A."/>
            <person name="MacDonald P.J.P."/>
            <person name="McCowen C."/>
            <person name="Montmayeur A."/>
            <person name="Murphy C."/>
            <person name="Neiman D."/>
            <person name="Pearson M."/>
            <person name="Priest M."/>
            <person name="Roberts A."/>
            <person name="Saif S."/>
            <person name="Shea T."/>
            <person name="Sisk P."/>
            <person name="Stolte C."/>
            <person name="Sykes S."/>
            <person name="Wortman J."/>
            <person name="Nusbaum C."/>
            <person name="Birren B."/>
        </authorList>
    </citation>
    <scope>NUCLEOTIDE SEQUENCE [LARGE SCALE GENOMIC DNA]</scope>
    <source>
        <strain evidence="1 2">CL05T12C13</strain>
    </source>
</reference>
<accession>I9VRS5</accession>
<gene>
    <name evidence="1" type="ORF">HMPREF1080_02055</name>
</gene>
<name>I9VRS5_BACFG</name>
<proteinExistence type="predicted"/>
<dbReference type="PATRIC" id="fig|997881.3.peg.2145"/>
<dbReference type="EMBL" id="AGXP01000023">
    <property type="protein sequence ID" value="EIY98611.1"/>
    <property type="molecule type" value="Genomic_DNA"/>
</dbReference>
<evidence type="ECO:0008006" key="3">
    <source>
        <dbReference type="Google" id="ProtNLM"/>
    </source>
</evidence>
<dbReference type="AlphaFoldDB" id="I9VRS5"/>
<comment type="caution">
    <text evidence="1">The sequence shown here is derived from an EMBL/GenBank/DDBJ whole genome shotgun (WGS) entry which is preliminary data.</text>
</comment>
<organism evidence="1 2">
    <name type="scientific">Bacteroides fragilis CL05T12C13</name>
    <dbReference type="NCBI Taxonomy" id="997881"/>
    <lineage>
        <taxon>Bacteria</taxon>
        <taxon>Pseudomonadati</taxon>
        <taxon>Bacteroidota</taxon>
        <taxon>Bacteroidia</taxon>
        <taxon>Bacteroidales</taxon>
        <taxon>Bacteroidaceae</taxon>
        <taxon>Bacteroides</taxon>
    </lineage>
</organism>
<sequence>MYLCTLKMNDMDILKLALHNQQTAWKILEHTGIIPAWERIGATVHLVGSLKSGLLAKSRDIDLHIYTDTLDIAASFSVMQELAERLSLKEVHYKNLIQTEEECIEWHAIYEDEDMNTWKFDMIHILKGSKYDSVVEKVTAAITNRLTPEIKQTILQIKFDVPDGVQIPGIEIYHAVFVGGVRSYKELEQWRKTNPLTNSLDWLP</sequence>
<evidence type="ECO:0000313" key="1">
    <source>
        <dbReference type="EMBL" id="EIY98611.1"/>
    </source>
</evidence>